<dbReference type="GO" id="GO:0016616">
    <property type="term" value="F:oxidoreductase activity, acting on the CH-OH group of donors, NAD or NADP as acceptor"/>
    <property type="evidence" value="ECO:0007669"/>
    <property type="project" value="TreeGrafter"/>
</dbReference>
<dbReference type="EMBL" id="CVMT01000001">
    <property type="protein sequence ID" value="CRG83586.1"/>
    <property type="molecule type" value="Genomic_DNA"/>
</dbReference>
<protein>
    <submittedName>
        <fullName evidence="1">Short chain dehydrogenase (AtsC), putative</fullName>
    </submittedName>
</protein>
<dbReference type="OrthoDB" id="7289984at2759"/>
<proteinExistence type="predicted"/>
<keyword evidence="2" id="KW-1185">Reference proteome</keyword>
<organism evidence="1 2">
    <name type="scientific">Talaromyces islandicus</name>
    <name type="common">Penicillium islandicum</name>
    <dbReference type="NCBI Taxonomy" id="28573"/>
    <lineage>
        <taxon>Eukaryota</taxon>
        <taxon>Fungi</taxon>
        <taxon>Dikarya</taxon>
        <taxon>Ascomycota</taxon>
        <taxon>Pezizomycotina</taxon>
        <taxon>Eurotiomycetes</taxon>
        <taxon>Eurotiomycetidae</taxon>
        <taxon>Eurotiales</taxon>
        <taxon>Trichocomaceae</taxon>
        <taxon>Talaromyces</taxon>
        <taxon>Talaromyces sect. Islandici</taxon>
    </lineage>
</organism>
<dbReference type="Pfam" id="PF00106">
    <property type="entry name" value="adh_short"/>
    <property type="match status" value="1"/>
</dbReference>
<dbReference type="InterPro" id="IPR052184">
    <property type="entry name" value="SDR_enzymes"/>
</dbReference>
<sequence>MSAYVITGVSKGIGFGFVKNISQDPANLVVGLIRDKAGTEKKVAEELGNRPNVHILHRDLTNYADLKQAAADTAKIVGGRGIDYLVAKGAFSSQFDAYSPIGAFGHGDLDWINNNEIEVASLAAALSAALNVIVTKFSAQYKKDGVLFFSTRPGAVEVSHYDNPTPEQIQGLTGFLANTQVHTPLQGSSTCRRSHCNCPIAVGEGQHRD</sequence>
<evidence type="ECO:0000313" key="1">
    <source>
        <dbReference type="EMBL" id="CRG83586.1"/>
    </source>
</evidence>
<dbReference type="PANTHER" id="PTHR45458:SF3">
    <property type="entry name" value="CHAIN DEHYDROGENASE (ATSC), PUTATIVE-RELATED"/>
    <property type="match status" value="1"/>
</dbReference>
<reference evidence="1 2" key="1">
    <citation type="submission" date="2015-04" db="EMBL/GenBank/DDBJ databases">
        <authorList>
            <person name="Syromyatnikov M.Y."/>
            <person name="Popov V.N."/>
        </authorList>
    </citation>
    <scope>NUCLEOTIDE SEQUENCE [LARGE SCALE GENOMIC DNA]</scope>
    <source>
        <strain evidence="1">WF-38-12</strain>
    </source>
</reference>
<accession>A0A0U1LMD6</accession>
<dbReference type="PANTHER" id="PTHR45458">
    <property type="entry name" value="SHORT-CHAIN DEHYDROGENASE/REDUCTASE SDR"/>
    <property type="match status" value="1"/>
</dbReference>
<name>A0A0U1LMD6_TALIS</name>
<dbReference type="AlphaFoldDB" id="A0A0U1LMD6"/>
<dbReference type="Proteomes" id="UP000054383">
    <property type="component" value="Unassembled WGS sequence"/>
</dbReference>
<dbReference type="InterPro" id="IPR002347">
    <property type="entry name" value="SDR_fam"/>
</dbReference>
<gene>
    <name evidence="1" type="ORF">PISL3812_00939</name>
</gene>
<dbReference type="Gene3D" id="3.40.50.720">
    <property type="entry name" value="NAD(P)-binding Rossmann-like Domain"/>
    <property type="match status" value="1"/>
</dbReference>
<dbReference type="InterPro" id="IPR036291">
    <property type="entry name" value="NAD(P)-bd_dom_sf"/>
</dbReference>
<dbReference type="SUPFAM" id="SSF51735">
    <property type="entry name" value="NAD(P)-binding Rossmann-fold domains"/>
    <property type="match status" value="1"/>
</dbReference>
<evidence type="ECO:0000313" key="2">
    <source>
        <dbReference type="Proteomes" id="UP000054383"/>
    </source>
</evidence>